<reference evidence="1 2" key="1">
    <citation type="submission" date="2019-07" db="EMBL/GenBank/DDBJ databases">
        <title>Whole genome shotgun sequence of Skermanella aerolata NBRC 106429.</title>
        <authorList>
            <person name="Hosoyama A."/>
            <person name="Uohara A."/>
            <person name="Ohji S."/>
            <person name="Ichikawa N."/>
        </authorList>
    </citation>
    <scope>NUCLEOTIDE SEQUENCE [LARGE SCALE GENOMIC DNA]</scope>
    <source>
        <strain evidence="1 2">NBRC 106429</strain>
    </source>
</reference>
<dbReference type="RefSeq" id="WP_044430040.1">
    <property type="nucleotide sequence ID" value="NZ_BJYZ01000021.1"/>
</dbReference>
<comment type="caution">
    <text evidence="1">The sequence shown here is derived from an EMBL/GenBank/DDBJ whole genome shotgun (WGS) entry which is preliminary data.</text>
</comment>
<evidence type="ECO:0000313" key="2">
    <source>
        <dbReference type="Proteomes" id="UP000321523"/>
    </source>
</evidence>
<evidence type="ECO:0000313" key="1">
    <source>
        <dbReference type="EMBL" id="GEO40480.1"/>
    </source>
</evidence>
<gene>
    <name evidence="1" type="ORF">SAE02_46280</name>
</gene>
<dbReference type="OrthoDB" id="7358950at2"/>
<protein>
    <submittedName>
        <fullName evidence="1">Uncharacterized protein</fullName>
    </submittedName>
</protein>
<organism evidence="1 2">
    <name type="scientific">Skermanella aerolata</name>
    <dbReference type="NCBI Taxonomy" id="393310"/>
    <lineage>
        <taxon>Bacteria</taxon>
        <taxon>Pseudomonadati</taxon>
        <taxon>Pseudomonadota</taxon>
        <taxon>Alphaproteobacteria</taxon>
        <taxon>Rhodospirillales</taxon>
        <taxon>Azospirillaceae</taxon>
        <taxon>Skermanella</taxon>
    </lineage>
</organism>
<dbReference type="AlphaFoldDB" id="A0A512DW65"/>
<name>A0A512DW65_9PROT</name>
<accession>A0A512DW65</accession>
<dbReference type="Proteomes" id="UP000321523">
    <property type="component" value="Unassembled WGS sequence"/>
</dbReference>
<sequence length="93" mass="10423">MPFFVLEPVLPLARKWEHYRKTRKLIVRAADEAGARQIAADQAELAGREGMHLLLPAADEDEVMANPWLESELADCRELDPDGPPEVVSMQAE</sequence>
<proteinExistence type="predicted"/>
<keyword evidence="2" id="KW-1185">Reference proteome</keyword>
<dbReference type="EMBL" id="BJYZ01000021">
    <property type="protein sequence ID" value="GEO40480.1"/>
    <property type="molecule type" value="Genomic_DNA"/>
</dbReference>